<dbReference type="PANTHER" id="PTHR36838">
    <property type="entry name" value="AUXIN EFFLUX CARRIER FAMILY PROTEIN"/>
    <property type="match status" value="1"/>
</dbReference>
<reference evidence="9" key="1">
    <citation type="journal article" date="2019" name="Int. J. Syst. Evol. Microbiol.">
        <title>The Global Catalogue of Microorganisms (GCM) 10K type strain sequencing project: providing services to taxonomists for standard genome sequencing and annotation.</title>
        <authorList>
            <consortium name="The Broad Institute Genomics Platform"/>
            <consortium name="The Broad Institute Genome Sequencing Center for Infectious Disease"/>
            <person name="Wu L."/>
            <person name="Ma J."/>
        </authorList>
    </citation>
    <scope>NUCLEOTIDE SEQUENCE [LARGE SCALE GENOMIC DNA]</scope>
    <source>
        <strain evidence="9">CECT 7131</strain>
    </source>
</reference>
<evidence type="ECO:0000256" key="1">
    <source>
        <dbReference type="ARBA" id="ARBA00004141"/>
    </source>
</evidence>
<feature type="transmembrane region" description="Helical" evidence="7">
    <location>
        <begin position="118"/>
        <end position="135"/>
    </location>
</feature>
<evidence type="ECO:0000256" key="6">
    <source>
        <dbReference type="ARBA" id="ARBA00023136"/>
    </source>
</evidence>
<sequence>MLVLPLQGPAKRVGRDGARQGGYARRVIAFLAICLPIFAVIGVGFAAARFRLIQPAMIDAVGAFSFLFALPALLLRLMAAQPLGRSFEAGFFFGYLGACLTVFGAVMLAALPFRRRGPAAAIGAAAAMGNVGYLGPPLLLPLLGERGAGPIAMSIMSEVAVVLALGSVLMAPAVPGAGLRNGLRALRSVALNPVLLSIAGGALLGAAGVPLPGPIERFLGFLGAAAGPTALFALGGTLARLKIDQRLLAAAGGAVAAKLAAYPLLVWVVLGTVLRLEPFWVQSGVLLAAMPTATNAFVMAQRNQAAEDEVSAVVLFSTLIAAVAFPATAWLMAPPVAVP</sequence>
<evidence type="ECO:0000256" key="2">
    <source>
        <dbReference type="ARBA" id="ARBA00022448"/>
    </source>
</evidence>
<dbReference type="PANTHER" id="PTHR36838:SF3">
    <property type="entry name" value="TRANSPORTER AUXIN EFFLUX CARRIER EC FAMILY"/>
    <property type="match status" value="1"/>
</dbReference>
<dbReference type="RefSeq" id="WP_290318196.1">
    <property type="nucleotide sequence ID" value="NZ_JAUFPN010000170.1"/>
</dbReference>
<name>A0ABT8A904_9PROT</name>
<feature type="transmembrane region" description="Helical" evidence="7">
    <location>
        <begin position="217"/>
        <end position="235"/>
    </location>
</feature>
<evidence type="ECO:0000256" key="4">
    <source>
        <dbReference type="ARBA" id="ARBA00022692"/>
    </source>
</evidence>
<feature type="transmembrane region" description="Helical" evidence="7">
    <location>
        <begin position="247"/>
        <end position="273"/>
    </location>
</feature>
<keyword evidence="4 7" id="KW-0812">Transmembrane</keyword>
<keyword evidence="5 7" id="KW-1133">Transmembrane helix</keyword>
<gene>
    <name evidence="8" type="ORF">QWZ14_18100</name>
</gene>
<keyword evidence="3" id="KW-1003">Cell membrane</keyword>
<feature type="transmembrane region" description="Helical" evidence="7">
    <location>
        <begin position="60"/>
        <end position="79"/>
    </location>
</feature>
<evidence type="ECO:0000313" key="9">
    <source>
        <dbReference type="Proteomes" id="UP001529369"/>
    </source>
</evidence>
<feature type="transmembrane region" description="Helical" evidence="7">
    <location>
        <begin position="91"/>
        <end position="111"/>
    </location>
</feature>
<evidence type="ECO:0000256" key="7">
    <source>
        <dbReference type="SAM" id="Phobius"/>
    </source>
</evidence>
<proteinExistence type="predicted"/>
<evidence type="ECO:0000256" key="5">
    <source>
        <dbReference type="ARBA" id="ARBA00022989"/>
    </source>
</evidence>
<feature type="transmembrane region" description="Helical" evidence="7">
    <location>
        <begin position="27"/>
        <end position="48"/>
    </location>
</feature>
<feature type="transmembrane region" description="Helical" evidence="7">
    <location>
        <begin position="189"/>
        <end position="211"/>
    </location>
</feature>
<feature type="transmembrane region" description="Helical" evidence="7">
    <location>
        <begin position="279"/>
        <end position="298"/>
    </location>
</feature>
<dbReference type="InterPro" id="IPR004776">
    <property type="entry name" value="Mem_transp_PIN-like"/>
</dbReference>
<dbReference type="EMBL" id="JAUFPN010000170">
    <property type="protein sequence ID" value="MDN3566287.1"/>
    <property type="molecule type" value="Genomic_DNA"/>
</dbReference>
<keyword evidence="9" id="KW-1185">Reference proteome</keyword>
<evidence type="ECO:0000313" key="8">
    <source>
        <dbReference type="EMBL" id="MDN3566287.1"/>
    </source>
</evidence>
<dbReference type="Proteomes" id="UP001529369">
    <property type="component" value="Unassembled WGS sequence"/>
</dbReference>
<accession>A0ABT8A904</accession>
<protein>
    <submittedName>
        <fullName evidence="8">AEC family transporter</fullName>
    </submittedName>
</protein>
<feature type="transmembrane region" description="Helical" evidence="7">
    <location>
        <begin position="155"/>
        <end position="177"/>
    </location>
</feature>
<evidence type="ECO:0000256" key="3">
    <source>
        <dbReference type="ARBA" id="ARBA00022475"/>
    </source>
</evidence>
<comment type="subcellular location">
    <subcellularLocation>
        <location evidence="1">Membrane</location>
        <topology evidence="1">Multi-pass membrane protein</topology>
    </subcellularLocation>
</comment>
<organism evidence="8 9">
    <name type="scientific">Paeniroseomonas aquatica</name>
    <dbReference type="NCBI Taxonomy" id="373043"/>
    <lineage>
        <taxon>Bacteria</taxon>
        <taxon>Pseudomonadati</taxon>
        <taxon>Pseudomonadota</taxon>
        <taxon>Alphaproteobacteria</taxon>
        <taxon>Acetobacterales</taxon>
        <taxon>Acetobacteraceae</taxon>
        <taxon>Paeniroseomonas</taxon>
    </lineage>
</organism>
<dbReference type="Pfam" id="PF03547">
    <property type="entry name" value="Mem_trans"/>
    <property type="match status" value="2"/>
</dbReference>
<keyword evidence="6 7" id="KW-0472">Membrane</keyword>
<feature type="transmembrane region" description="Helical" evidence="7">
    <location>
        <begin position="310"/>
        <end position="333"/>
    </location>
</feature>
<comment type="caution">
    <text evidence="8">The sequence shown here is derived from an EMBL/GenBank/DDBJ whole genome shotgun (WGS) entry which is preliminary data.</text>
</comment>
<keyword evidence="2" id="KW-0813">Transport</keyword>